<dbReference type="OrthoDB" id="6077795at2"/>
<sequence>MKKLIYSIIALLMIIFGGCSSSKITSSWNDKNSIENPVKFNKIIVVGLFDDNNRALRRQMEGQLAQQLRSEGFNAVTSVSIYGPKSFENVSEEKALKMIKDNSVDGVITIGLIDKSKDRSYVPDNNYWGPRYYRPYAFRPWGYYYRPYYMPGFRSGHYETNINYTFETNLYDVNSKKLIYSVQTQSNDPSTMGTLTYDYSRSVMKDLKKNNVLG</sequence>
<reference evidence="1 2" key="1">
    <citation type="journal article" date="2016" name="Int. J. Syst. Evol. Microbiol.">
        <title>Panacibacter ginsenosidivorans gen. nov., sp. nov., with ginsenoside converting activity isolated from soil of a ginseng field.</title>
        <authorList>
            <person name="Siddiqi M.Z."/>
            <person name="Muhammad Shafi S."/>
            <person name="Choi K.D."/>
            <person name="Im W.T."/>
        </authorList>
    </citation>
    <scope>NUCLEOTIDE SEQUENCE [LARGE SCALE GENOMIC DNA]</scope>
    <source>
        <strain evidence="1 2">Gsoil1550</strain>
    </source>
</reference>
<gene>
    <name evidence="1" type="ORF">FRZ67_11310</name>
</gene>
<evidence type="ECO:0008006" key="3">
    <source>
        <dbReference type="Google" id="ProtNLM"/>
    </source>
</evidence>
<dbReference type="PROSITE" id="PS51257">
    <property type="entry name" value="PROKAR_LIPOPROTEIN"/>
    <property type="match status" value="1"/>
</dbReference>
<organism evidence="1 2">
    <name type="scientific">Panacibacter ginsenosidivorans</name>
    <dbReference type="NCBI Taxonomy" id="1813871"/>
    <lineage>
        <taxon>Bacteria</taxon>
        <taxon>Pseudomonadati</taxon>
        <taxon>Bacteroidota</taxon>
        <taxon>Chitinophagia</taxon>
        <taxon>Chitinophagales</taxon>
        <taxon>Chitinophagaceae</taxon>
        <taxon>Panacibacter</taxon>
    </lineage>
</organism>
<evidence type="ECO:0000313" key="1">
    <source>
        <dbReference type="EMBL" id="QEC67857.1"/>
    </source>
</evidence>
<dbReference type="EMBL" id="CP042435">
    <property type="protein sequence ID" value="QEC67857.1"/>
    <property type="molecule type" value="Genomic_DNA"/>
</dbReference>
<name>A0A5B8V8N9_9BACT</name>
<keyword evidence="2" id="KW-1185">Reference proteome</keyword>
<evidence type="ECO:0000313" key="2">
    <source>
        <dbReference type="Proteomes" id="UP000321533"/>
    </source>
</evidence>
<proteinExistence type="predicted"/>
<dbReference type="RefSeq" id="WP_147189664.1">
    <property type="nucleotide sequence ID" value="NZ_CP042435.1"/>
</dbReference>
<dbReference type="KEGG" id="pgin:FRZ67_11310"/>
<accession>A0A5B8V8N9</accession>
<protein>
    <recommendedName>
        <fullName evidence="3">DUF4136 domain-containing protein</fullName>
    </recommendedName>
</protein>
<dbReference type="Proteomes" id="UP000321533">
    <property type="component" value="Chromosome"/>
</dbReference>
<dbReference type="AlphaFoldDB" id="A0A5B8V8N9"/>